<gene>
    <name evidence="5" type="ORF">EZ242_01325</name>
</gene>
<proteinExistence type="predicted"/>
<dbReference type="Pfam" id="PF07729">
    <property type="entry name" value="FCD"/>
    <property type="match status" value="1"/>
</dbReference>
<dbReference type="PRINTS" id="PR00035">
    <property type="entry name" value="HTHGNTR"/>
</dbReference>
<sequence>MAAKLRERIDSGDWPPGHQLPTEQRIMLEYGVSRTVVREAVSRLKSIGLLRLRQGSGTFVAVPGEQARSLAFDPAVLTSLTAVLHIVEVRRSLEGEIAALAAARITPAKSAAIEAALAAIDAAVSNGEDGVAQDLQFHRAIARATDNPQFEHLLDFLEQYQLDAIRLTRANEAAHGEFMRQVRAEHAAIARAVTRGDAAAARRAAVRHMVNAVRRIEQADRGVRQTLLDALQARARHLQAGGGA</sequence>
<dbReference type="AlphaFoldDB" id="A0A4Z0C4L9"/>
<dbReference type="PANTHER" id="PTHR43537:SF5">
    <property type="entry name" value="UXU OPERON TRANSCRIPTIONAL REGULATOR"/>
    <property type="match status" value="1"/>
</dbReference>
<accession>A0A4Z0C4L9</accession>
<organism evidence="5 6">
    <name type="scientific">Ramlibacter rhizophilus</name>
    <dbReference type="NCBI Taxonomy" id="1781167"/>
    <lineage>
        <taxon>Bacteria</taxon>
        <taxon>Pseudomonadati</taxon>
        <taxon>Pseudomonadota</taxon>
        <taxon>Betaproteobacteria</taxon>
        <taxon>Burkholderiales</taxon>
        <taxon>Comamonadaceae</taxon>
        <taxon>Ramlibacter</taxon>
    </lineage>
</organism>
<feature type="domain" description="HTH gntR-type" evidence="4">
    <location>
        <begin position="1"/>
        <end position="63"/>
    </location>
</feature>
<evidence type="ECO:0000256" key="2">
    <source>
        <dbReference type="ARBA" id="ARBA00023125"/>
    </source>
</evidence>
<dbReference type="Proteomes" id="UP000297564">
    <property type="component" value="Unassembled WGS sequence"/>
</dbReference>
<dbReference type="Gene3D" id="1.20.120.530">
    <property type="entry name" value="GntR ligand-binding domain-like"/>
    <property type="match status" value="1"/>
</dbReference>
<keyword evidence="1" id="KW-0805">Transcription regulation</keyword>
<evidence type="ECO:0000259" key="4">
    <source>
        <dbReference type="PROSITE" id="PS50949"/>
    </source>
</evidence>
<dbReference type="SMART" id="SM00345">
    <property type="entry name" value="HTH_GNTR"/>
    <property type="match status" value="1"/>
</dbReference>
<reference evidence="5 6" key="1">
    <citation type="submission" date="2019-03" db="EMBL/GenBank/DDBJ databases">
        <title>Ramlibacter rhizophilus CCTCC AB2015357, whole genome shotgun sequence.</title>
        <authorList>
            <person name="Zhang X."/>
            <person name="Feng G."/>
            <person name="Zhu H."/>
        </authorList>
    </citation>
    <scope>NUCLEOTIDE SEQUENCE [LARGE SCALE GENOMIC DNA]</scope>
    <source>
        <strain evidence="5 6">CCTCC AB2015357</strain>
    </source>
</reference>
<dbReference type="SUPFAM" id="SSF48008">
    <property type="entry name" value="GntR ligand-binding domain-like"/>
    <property type="match status" value="1"/>
</dbReference>
<keyword evidence="3" id="KW-0804">Transcription</keyword>
<dbReference type="PANTHER" id="PTHR43537">
    <property type="entry name" value="TRANSCRIPTIONAL REGULATOR, GNTR FAMILY"/>
    <property type="match status" value="1"/>
</dbReference>
<dbReference type="InterPro" id="IPR036390">
    <property type="entry name" value="WH_DNA-bd_sf"/>
</dbReference>
<evidence type="ECO:0000313" key="6">
    <source>
        <dbReference type="Proteomes" id="UP000297564"/>
    </source>
</evidence>
<dbReference type="GO" id="GO:0003700">
    <property type="term" value="F:DNA-binding transcription factor activity"/>
    <property type="evidence" value="ECO:0007669"/>
    <property type="project" value="InterPro"/>
</dbReference>
<dbReference type="EMBL" id="SMLL01000001">
    <property type="protein sequence ID" value="TFZ05069.1"/>
    <property type="molecule type" value="Genomic_DNA"/>
</dbReference>
<dbReference type="OrthoDB" id="1040417at2"/>
<evidence type="ECO:0000256" key="3">
    <source>
        <dbReference type="ARBA" id="ARBA00023163"/>
    </source>
</evidence>
<protein>
    <submittedName>
        <fullName evidence="5">FadR family transcriptional regulator</fullName>
    </submittedName>
</protein>
<keyword evidence="6" id="KW-1185">Reference proteome</keyword>
<dbReference type="Pfam" id="PF00392">
    <property type="entry name" value="GntR"/>
    <property type="match status" value="1"/>
</dbReference>
<dbReference type="CDD" id="cd07377">
    <property type="entry name" value="WHTH_GntR"/>
    <property type="match status" value="1"/>
</dbReference>
<comment type="caution">
    <text evidence="5">The sequence shown here is derived from an EMBL/GenBank/DDBJ whole genome shotgun (WGS) entry which is preliminary data.</text>
</comment>
<dbReference type="PROSITE" id="PS50949">
    <property type="entry name" value="HTH_GNTR"/>
    <property type="match status" value="1"/>
</dbReference>
<keyword evidence="2" id="KW-0238">DNA-binding</keyword>
<dbReference type="GO" id="GO:0003677">
    <property type="term" value="F:DNA binding"/>
    <property type="evidence" value="ECO:0007669"/>
    <property type="project" value="UniProtKB-KW"/>
</dbReference>
<dbReference type="Gene3D" id="1.10.10.10">
    <property type="entry name" value="Winged helix-like DNA-binding domain superfamily/Winged helix DNA-binding domain"/>
    <property type="match status" value="1"/>
</dbReference>
<dbReference type="InterPro" id="IPR008920">
    <property type="entry name" value="TF_FadR/GntR_C"/>
</dbReference>
<dbReference type="InterPro" id="IPR011711">
    <property type="entry name" value="GntR_C"/>
</dbReference>
<dbReference type="SUPFAM" id="SSF46785">
    <property type="entry name" value="Winged helix' DNA-binding domain"/>
    <property type="match status" value="1"/>
</dbReference>
<dbReference type="InterPro" id="IPR000524">
    <property type="entry name" value="Tscrpt_reg_HTH_GntR"/>
</dbReference>
<evidence type="ECO:0000256" key="1">
    <source>
        <dbReference type="ARBA" id="ARBA00023015"/>
    </source>
</evidence>
<name>A0A4Z0C4L9_9BURK</name>
<dbReference type="InterPro" id="IPR036388">
    <property type="entry name" value="WH-like_DNA-bd_sf"/>
</dbReference>
<evidence type="ECO:0000313" key="5">
    <source>
        <dbReference type="EMBL" id="TFZ05069.1"/>
    </source>
</evidence>
<dbReference type="SMART" id="SM00895">
    <property type="entry name" value="FCD"/>
    <property type="match status" value="1"/>
</dbReference>